<keyword evidence="2" id="KW-1185">Reference proteome</keyword>
<dbReference type="EMBL" id="JAMBOP010000020">
    <property type="protein sequence ID" value="MCM3737178.1"/>
    <property type="molecule type" value="Genomic_DNA"/>
</dbReference>
<name>A0ACC6A968_9BACI</name>
<keyword evidence="1" id="KW-0650">Protein phosphatase inhibitor</keyword>
<protein>
    <submittedName>
        <fullName evidence="1">Phr family secreted Rap phosphatase inhibitor</fullName>
    </submittedName>
</protein>
<dbReference type="Proteomes" id="UP001202289">
    <property type="component" value="Unassembled WGS sequence"/>
</dbReference>
<accession>A0ACC6A968</accession>
<organism evidence="1 2">
    <name type="scientific">Bacillus cytotoxicus</name>
    <dbReference type="NCBI Taxonomy" id="580165"/>
    <lineage>
        <taxon>Bacteria</taxon>
        <taxon>Bacillati</taxon>
        <taxon>Bacillota</taxon>
        <taxon>Bacilli</taxon>
        <taxon>Bacillales</taxon>
        <taxon>Bacillaceae</taxon>
        <taxon>Bacillus</taxon>
        <taxon>Bacillus cereus group</taxon>
    </lineage>
</organism>
<evidence type="ECO:0000313" key="2">
    <source>
        <dbReference type="Proteomes" id="UP001202289"/>
    </source>
</evidence>
<gene>
    <name evidence="1" type="ORF">M3215_15575</name>
</gene>
<proteinExistence type="predicted"/>
<sequence>MKRLTGIIMGVSLLALLSFGLTLPSQSEQATESVQDSHADTW</sequence>
<reference evidence="1" key="1">
    <citation type="submission" date="2022-05" db="EMBL/GenBank/DDBJ databases">
        <title>Comparative Genomics of Spacecraft Associated Microbes.</title>
        <authorList>
            <person name="Tran M.T."/>
            <person name="Wright A."/>
            <person name="Seuylemezian A."/>
            <person name="Eisen J."/>
            <person name="Coil D."/>
        </authorList>
    </citation>
    <scope>NUCLEOTIDE SEQUENCE</scope>
    <source>
        <strain evidence="1">FAIRING 10M-2.2</strain>
    </source>
</reference>
<evidence type="ECO:0000313" key="1">
    <source>
        <dbReference type="EMBL" id="MCM3737178.1"/>
    </source>
</evidence>
<comment type="caution">
    <text evidence="1">The sequence shown here is derived from an EMBL/GenBank/DDBJ whole genome shotgun (WGS) entry which is preliminary data.</text>
</comment>